<organism evidence="2 3">
    <name type="scientific">Corchorus olitorius</name>
    <dbReference type="NCBI Taxonomy" id="93759"/>
    <lineage>
        <taxon>Eukaryota</taxon>
        <taxon>Viridiplantae</taxon>
        <taxon>Streptophyta</taxon>
        <taxon>Embryophyta</taxon>
        <taxon>Tracheophyta</taxon>
        <taxon>Spermatophyta</taxon>
        <taxon>Magnoliopsida</taxon>
        <taxon>eudicotyledons</taxon>
        <taxon>Gunneridae</taxon>
        <taxon>Pentapetalae</taxon>
        <taxon>rosids</taxon>
        <taxon>malvids</taxon>
        <taxon>Malvales</taxon>
        <taxon>Malvaceae</taxon>
        <taxon>Grewioideae</taxon>
        <taxon>Apeibeae</taxon>
        <taxon>Corchorus</taxon>
    </lineage>
</organism>
<gene>
    <name evidence="2" type="ORF">COLO4_31423</name>
</gene>
<reference evidence="3" key="1">
    <citation type="submission" date="2013-09" db="EMBL/GenBank/DDBJ databases">
        <title>Corchorus olitorius genome sequencing.</title>
        <authorList>
            <person name="Alam M."/>
            <person name="Haque M.S."/>
            <person name="Islam M.S."/>
            <person name="Emdad E.M."/>
            <person name="Islam M.M."/>
            <person name="Ahmed B."/>
            <person name="Halim A."/>
            <person name="Hossen Q.M.M."/>
            <person name="Hossain M.Z."/>
            <person name="Ahmed R."/>
            <person name="Khan M.M."/>
            <person name="Islam R."/>
            <person name="Rashid M.M."/>
            <person name="Khan S.A."/>
            <person name="Rahman M.S."/>
            <person name="Alam M."/>
            <person name="Yahiya A.S."/>
            <person name="Khan M.S."/>
            <person name="Azam M.S."/>
            <person name="Haque T."/>
            <person name="Lashkar M.Z.H."/>
            <person name="Akhand A.I."/>
            <person name="Morshed G."/>
            <person name="Roy S."/>
            <person name="Uddin K.S."/>
            <person name="Rabeya T."/>
            <person name="Hossain A.S."/>
            <person name="Chowdhury A."/>
            <person name="Snigdha A.R."/>
            <person name="Mortoza M.S."/>
            <person name="Matin S.A."/>
            <person name="Hoque S.M.E."/>
            <person name="Islam M.K."/>
            <person name="Roy D.K."/>
            <person name="Haider R."/>
            <person name="Moosa M.M."/>
            <person name="Elias S.M."/>
            <person name="Hasan A.M."/>
            <person name="Jahan S."/>
            <person name="Shafiuddin M."/>
            <person name="Mahmood N."/>
            <person name="Shommy N.S."/>
        </authorList>
    </citation>
    <scope>NUCLEOTIDE SEQUENCE [LARGE SCALE GENOMIC DNA]</scope>
    <source>
        <strain evidence="3">cv. O-4</strain>
    </source>
</reference>
<sequence>MSAARSVLRSAASRATAATRLASGPRSIPRPACSPFRISTQSPLSRMISSFANFNAFRLSPELRLDP</sequence>
<dbReference type="EMBL" id="AWUE01020854">
    <property type="protein sequence ID" value="OMO65185.1"/>
    <property type="molecule type" value="Genomic_DNA"/>
</dbReference>
<keyword evidence="3" id="KW-1185">Reference proteome</keyword>
<proteinExistence type="predicted"/>
<protein>
    <submittedName>
        <fullName evidence="2">Uncharacterized protein</fullName>
    </submittedName>
</protein>
<evidence type="ECO:0000256" key="1">
    <source>
        <dbReference type="SAM" id="MobiDB-lite"/>
    </source>
</evidence>
<evidence type="ECO:0000313" key="3">
    <source>
        <dbReference type="Proteomes" id="UP000187203"/>
    </source>
</evidence>
<feature type="compositionally biased region" description="Low complexity" evidence="1">
    <location>
        <begin position="1"/>
        <end position="23"/>
    </location>
</feature>
<dbReference type="Proteomes" id="UP000187203">
    <property type="component" value="Unassembled WGS sequence"/>
</dbReference>
<feature type="region of interest" description="Disordered" evidence="1">
    <location>
        <begin position="1"/>
        <end position="35"/>
    </location>
</feature>
<evidence type="ECO:0000313" key="2">
    <source>
        <dbReference type="EMBL" id="OMO65185.1"/>
    </source>
</evidence>
<dbReference type="AlphaFoldDB" id="A0A1R3H498"/>
<accession>A0A1R3H498</accession>
<comment type="caution">
    <text evidence="2">The sequence shown here is derived from an EMBL/GenBank/DDBJ whole genome shotgun (WGS) entry which is preliminary data.</text>
</comment>
<name>A0A1R3H498_9ROSI</name>